<keyword evidence="1" id="KW-0732">Signal</keyword>
<dbReference type="Gene3D" id="2.80.10.50">
    <property type="match status" value="1"/>
</dbReference>
<protein>
    <submittedName>
        <fullName evidence="3">Arabinofuranosidase</fullName>
    </submittedName>
</protein>
<name>A0A250ITJ0_9BACT</name>
<gene>
    <name evidence="3" type="ORF">CYFUS_000476</name>
</gene>
<dbReference type="GO" id="GO:0046556">
    <property type="term" value="F:alpha-L-arabinofuranosidase activity"/>
    <property type="evidence" value="ECO:0007669"/>
    <property type="project" value="InterPro"/>
</dbReference>
<proteinExistence type="predicted"/>
<sequence>MARMASKRFTFFLAMAVTMTLSGCVVESGGGGHGHVDPPPPPAPSYPGCPALLGSGSSGVISLNDWRGDYASLESYIAPDFFIRHYNGSGEASRIYSDQDMDDATFRIVPGLADDRCISFEASNYRGYYLRHLGSDIVLDPDNNTLGFSEDATFCPRPGLADPHELSFESCNAPDSYINIDDYDGHTYGLYLDAEYSTAFEEDATFLLMPPW</sequence>
<dbReference type="EMBL" id="CP022098">
    <property type="protein sequence ID" value="ATB35064.1"/>
    <property type="molecule type" value="Genomic_DNA"/>
</dbReference>
<dbReference type="GO" id="GO:0046373">
    <property type="term" value="P:L-arabinose metabolic process"/>
    <property type="evidence" value="ECO:0007669"/>
    <property type="project" value="InterPro"/>
</dbReference>
<dbReference type="Pfam" id="PF05270">
    <property type="entry name" value="AbfB"/>
    <property type="match status" value="1"/>
</dbReference>
<dbReference type="RefSeq" id="WP_157758193.1">
    <property type="nucleotide sequence ID" value="NZ_CP022098.1"/>
</dbReference>
<dbReference type="InterPro" id="IPR036195">
    <property type="entry name" value="AbfB_ABD_sf"/>
</dbReference>
<accession>A0A250ITJ0</accession>
<dbReference type="Proteomes" id="UP000217257">
    <property type="component" value="Chromosome"/>
</dbReference>
<evidence type="ECO:0000313" key="4">
    <source>
        <dbReference type="Proteomes" id="UP000217257"/>
    </source>
</evidence>
<evidence type="ECO:0000256" key="1">
    <source>
        <dbReference type="SAM" id="SignalP"/>
    </source>
</evidence>
<organism evidence="3 4">
    <name type="scientific">Cystobacter fuscus</name>
    <dbReference type="NCBI Taxonomy" id="43"/>
    <lineage>
        <taxon>Bacteria</taxon>
        <taxon>Pseudomonadati</taxon>
        <taxon>Myxococcota</taxon>
        <taxon>Myxococcia</taxon>
        <taxon>Myxococcales</taxon>
        <taxon>Cystobacterineae</taxon>
        <taxon>Archangiaceae</taxon>
        <taxon>Cystobacter</taxon>
    </lineage>
</organism>
<dbReference type="SUPFAM" id="SSF110221">
    <property type="entry name" value="AbfB domain"/>
    <property type="match status" value="1"/>
</dbReference>
<evidence type="ECO:0000313" key="3">
    <source>
        <dbReference type="EMBL" id="ATB35064.1"/>
    </source>
</evidence>
<feature type="signal peptide" evidence="1">
    <location>
        <begin position="1"/>
        <end position="16"/>
    </location>
</feature>
<feature type="domain" description="Alpha-L-arabinofuranosidase B arabinose-binding" evidence="2">
    <location>
        <begin position="72"/>
        <end position="207"/>
    </location>
</feature>
<dbReference type="CDD" id="cd23399">
    <property type="entry name" value="beta-trefoil_ABD_ABFB"/>
    <property type="match status" value="1"/>
</dbReference>
<dbReference type="PROSITE" id="PS51257">
    <property type="entry name" value="PROKAR_LIPOPROTEIN"/>
    <property type="match status" value="1"/>
</dbReference>
<dbReference type="InterPro" id="IPR007934">
    <property type="entry name" value="AbfB_ABD"/>
</dbReference>
<feature type="chain" id="PRO_5012829185" evidence="1">
    <location>
        <begin position="17"/>
        <end position="212"/>
    </location>
</feature>
<dbReference type="KEGG" id="cfus:CYFUS_000476"/>
<reference evidence="3 4" key="1">
    <citation type="submission" date="2017-06" db="EMBL/GenBank/DDBJ databases">
        <title>Sequencing and comparative analysis of myxobacterial genomes.</title>
        <authorList>
            <person name="Rupp O."/>
            <person name="Goesmann A."/>
            <person name="Sogaard-Andersen L."/>
        </authorList>
    </citation>
    <scope>NUCLEOTIDE SEQUENCE [LARGE SCALE GENOMIC DNA]</scope>
    <source>
        <strain evidence="3 4">DSM 52655</strain>
    </source>
</reference>
<evidence type="ECO:0000259" key="2">
    <source>
        <dbReference type="Pfam" id="PF05270"/>
    </source>
</evidence>
<dbReference type="AlphaFoldDB" id="A0A250ITJ0"/>